<sequence length="296" mass="33283">MSTSPSSGPTIVPERSIQEQYNIFLWYFNKEEMPEICWRVTDEQPMTVAQMYRYVRFALIESLAGDVGGPRVEISCLRRVTVRHRTAALKYRLKPLGPHVAENSDEHILAGDNIVICGADGKPRPCDFECRDLGTFASECRLMYAANSKLLDMAEVPADLRNTVLARDGNTCCATGSLLAPQDAVVTWIIPPPILSAENYKIIRLKFKSPFEGIAFLSLVPPPTPGTHPRPLQNIYLERHFARTLLQNIGGVAWLRKKSSEDSGTEEPDGPFLAEEESDDEDEPSIDWISRQYVWE</sequence>
<evidence type="ECO:0000313" key="2">
    <source>
        <dbReference type="EMBL" id="KAG5635686.1"/>
    </source>
</evidence>
<proteinExistence type="predicted"/>
<feature type="region of interest" description="Disordered" evidence="1">
    <location>
        <begin position="257"/>
        <end position="285"/>
    </location>
</feature>
<reference evidence="2" key="1">
    <citation type="submission" date="2021-02" db="EMBL/GenBank/DDBJ databases">
        <authorList>
            <person name="Nieuwenhuis M."/>
            <person name="Van De Peppel L.J.J."/>
        </authorList>
    </citation>
    <scope>NUCLEOTIDE SEQUENCE</scope>
    <source>
        <strain evidence="2">D49</strain>
    </source>
</reference>
<dbReference type="AlphaFoldDB" id="A0A9P7K5B9"/>
<dbReference type="Proteomes" id="UP000717328">
    <property type="component" value="Unassembled WGS sequence"/>
</dbReference>
<evidence type="ECO:0000256" key="1">
    <source>
        <dbReference type="SAM" id="MobiDB-lite"/>
    </source>
</evidence>
<keyword evidence="3" id="KW-1185">Reference proteome</keyword>
<dbReference type="OrthoDB" id="3263651at2759"/>
<gene>
    <name evidence="2" type="ORF">H0H81_010404</name>
</gene>
<protein>
    <submittedName>
        <fullName evidence="2">Uncharacterized protein</fullName>
    </submittedName>
</protein>
<evidence type="ECO:0000313" key="3">
    <source>
        <dbReference type="Proteomes" id="UP000717328"/>
    </source>
</evidence>
<reference evidence="2" key="2">
    <citation type="submission" date="2021-10" db="EMBL/GenBank/DDBJ databases">
        <title>Phylogenomics reveals ancestral predisposition of the termite-cultivated fungus Termitomyces towards a domesticated lifestyle.</title>
        <authorList>
            <person name="Auxier B."/>
            <person name="Grum-Grzhimaylo A."/>
            <person name="Cardenas M.E."/>
            <person name="Lodge J.D."/>
            <person name="Laessoe T."/>
            <person name="Pedersen O."/>
            <person name="Smith M.E."/>
            <person name="Kuyper T.W."/>
            <person name="Franco-Molano E.A."/>
            <person name="Baroni T.J."/>
            <person name="Aanen D.K."/>
        </authorList>
    </citation>
    <scope>NUCLEOTIDE SEQUENCE</scope>
    <source>
        <strain evidence="2">D49</strain>
    </source>
</reference>
<dbReference type="EMBL" id="JABCKI010006040">
    <property type="protein sequence ID" value="KAG5635686.1"/>
    <property type="molecule type" value="Genomic_DNA"/>
</dbReference>
<accession>A0A9P7K5B9</accession>
<organism evidence="2 3">
    <name type="scientific">Sphagnurus paluster</name>
    <dbReference type="NCBI Taxonomy" id="117069"/>
    <lineage>
        <taxon>Eukaryota</taxon>
        <taxon>Fungi</taxon>
        <taxon>Dikarya</taxon>
        <taxon>Basidiomycota</taxon>
        <taxon>Agaricomycotina</taxon>
        <taxon>Agaricomycetes</taxon>
        <taxon>Agaricomycetidae</taxon>
        <taxon>Agaricales</taxon>
        <taxon>Tricholomatineae</taxon>
        <taxon>Lyophyllaceae</taxon>
        <taxon>Sphagnurus</taxon>
    </lineage>
</organism>
<name>A0A9P7K5B9_9AGAR</name>
<comment type="caution">
    <text evidence="2">The sequence shown here is derived from an EMBL/GenBank/DDBJ whole genome shotgun (WGS) entry which is preliminary data.</text>
</comment>
<feature type="compositionally biased region" description="Acidic residues" evidence="1">
    <location>
        <begin position="263"/>
        <end position="285"/>
    </location>
</feature>